<dbReference type="EMBL" id="MF768985">
    <property type="protein sequence ID" value="ATU83514.1"/>
    <property type="molecule type" value="Genomic_DNA"/>
</dbReference>
<feature type="transmembrane region" description="Helical" evidence="1">
    <location>
        <begin position="130"/>
        <end position="148"/>
    </location>
</feature>
<dbReference type="Proteomes" id="UP000267516">
    <property type="component" value="Segment"/>
</dbReference>
<keyword evidence="1" id="KW-0812">Transmembrane</keyword>
<keyword evidence="1" id="KW-0472">Membrane</keyword>
<protein>
    <submittedName>
        <fullName evidence="2">ORF53</fullName>
    </submittedName>
</protein>
<keyword evidence="1" id="KW-1133">Transmembrane helix</keyword>
<proteinExistence type="predicted"/>
<organism evidence="2">
    <name type="scientific">White spot syndrome virus</name>
    <dbReference type="NCBI Taxonomy" id="342409"/>
    <lineage>
        <taxon>Viruses</taxon>
        <taxon>Viruses incertae sedis</taxon>
        <taxon>Naldaviricetes</taxon>
        <taxon>Nimaviridae</taxon>
        <taxon>Whispovirus</taxon>
    </lineage>
</organism>
<evidence type="ECO:0000313" key="2">
    <source>
        <dbReference type="EMBL" id="ATU83514.1"/>
    </source>
</evidence>
<reference evidence="2" key="1">
    <citation type="journal article" date="2018" name="Aquaculture">
        <title>Complete genome sequence of a white spot syndrome virus associated with a disease incursion in Australia.</title>
        <authorList>
            <person name="Oakey J."/>
            <person name="Smith C.S."/>
        </authorList>
    </citation>
    <scope>NUCLEOTIDE SEQUENCE [LARGE SCALE GENOMIC DNA]</scope>
    <source>
        <strain evidence="2">WSSV-AU</strain>
    </source>
</reference>
<accession>A0A2D3I553</accession>
<name>A0A2D3I553_9VIRU</name>
<sequence length="151" mass="17233">MKREIDCLIIKVAIFLRTLHDLLSKDSKSCHLLLSYPEKLITSSWHNSLWLLPLHLEKLRMRSQQSFSTSAFLMSRIVKGFCPQVFMMNSSSGAVSESYELAHNFPVSLLAIRISSSVNTKMRMGNFSSLVMPCIFLNAGIMLLNTYIREE</sequence>
<evidence type="ECO:0000256" key="1">
    <source>
        <dbReference type="SAM" id="Phobius"/>
    </source>
</evidence>